<evidence type="ECO:0000313" key="2">
    <source>
        <dbReference type="Proteomes" id="UP000433502"/>
    </source>
</evidence>
<accession>A0A6B9J407</accession>
<dbReference type="EMBL" id="MN549361">
    <property type="protein sequence ID" value="QGZ14362.1"/>
    <property type="molecule type" value="Genomic_DNA"/>
</dbReference>
<reference evidence="1 2" key="1">
    <citation type="submission" date="2019-10" db="EMBL/GenBank/DDBJ databases">
        <title>Complete genome sequence of bacteriophage vB_RLeM_RL2RES.</title>
        <authorList>
            <person name="Gunathilake D."/>
            <person name="Bhat S."/>
            <person name="Yost C.K."/>
            <person name="Hynes M.F."/>
        </authorList>
    </citation>
    <scope>NUCLEOTIDE SEQUENCE [LARGE SCALE GENOMIC DNA]</scope>
</reference>
<protein>
    <submittedName>
        <fullName evidence="1">Uncharacterized protein</fullName>
    </submittedName>
</protein>
<evidence type="ECO:0000313" key="1">
    <source>
        <dbReference type="EMBL" id="QGZ14362.1"/>
    </source>
</evidence>
<gene>
    <name evidence="1" type="ORF">RL2RES_127</name>
</gene>
<sequence>MKWHAKPLSGYWWMGIDIRGIWTPLYRVGRVGDCIRF</sequence>
<organism evidence="1 2">
    <name type="scientific">Rhizobium phage RL2RES</name>
    <dbReference type="NCBI Taxonomy" id="103371"/>
    <lineage>
        <taxon>Viruses</taxon>
        <taxon>Duplodnaviria</taxon>
        <taxon>Heunggongvirae</taxon>
        <taxon>Uroviricota</taxon>
        <taxon>Caudoviricetes</taxon>
        <taxon>Pootjesviridae</taxon>
        <taxon>Innesvirus</taxon>
        <taxon>Innesvirus RL2RES</taxon>
    </lineage>
</organism>
<dbReference type="Proteomes" id="UP000433502">
    <property type="component" value="Segment"/>
</dbReference>
<keyword evidence="2" id="KW-1185">Reference proteome</keyword>
<name>A0A6B9J407_9CAUD</name>
<proteinExistence type="predicted"/>